<keyword evidence="7" id="KW-1185">Reference proteome</keyword>
<evidence type="ECO:0000259" key="5">
    <source>
        <dbReference type="Pfam" id="PF13249"/>
    </source>
</evidence>
<dbReference type="Pfam" id="PF13249">
    <property type="entry name" value="SQHop_cyclase_N"/>
    <property type="match status" value="1"/>
</dbReference>
<sequence>MIDVQGSTAAEKVDSHDDITADLLPSVQQSLQKAAAYSHHLVREDGHWCAEVESNVSCTAEYVLFLHTLGLQERLDSDALISWLLSQQQEDGSWSLANDYDGDISMTTEAYLALKLLGLPPDHPAMCNAKCFALSVGGLARVRMLTRIYLAMFGLFPWTAVPELPPEFVLAPASAPINIYRMSSWARVMIVPLLIVRHHEPIYALPNGASASNDYLDELWCNPSDKAVPYAPAHWDITKLGFWITDCSLHLLGGLLRRSPVRSYARRECVRWILDHQDEEGDCGGFYPSFAQSVMALRLEGFELSSSPVQRGIAAIERLSWRDRRGQRIQASVSPIWDTALMTVGLCDAGVQTDSGLLTTAMDWVKHRQILKTFGDWRVYRPHLAPGGFCFQYNNRYFPDLDDTAAVILAFLKHDRLSVTSTSVIRATEFLLGLQNSDGGWGAYEVDNNSLFMNKIPFSDMDCLSDPTTADVTGRVLEAFGLILESNRSVDKMSHSLLDQIRRASERAISCLAREQEQTGAWFGRWGVNYVYGTSNALCGLMRFAADHRRIQDMVAKALSWLKSVQNTDGGWGETVHSYRDSRYAGIGVSTASQTAWALMGLLAFLPSSDPAIIRGTRYLLVTQTRAKGPGLSWTERPVTGVGFPNWFYMKYNFYPHYFPLMALGRWAQNMGCYTLEGF</sequence>
<dbReference type="InterPro" id="IPR008930">
    <property type="entry name" value="Terpenoid_cyclase/PrenylTrfase"/>
</dbReference>
<dbReference type="EMBL" id="DF933820">
    <property type="protein sequence ID" value="GAM37657.1"/>
    <property type="molecule type" value="Genomic_DNA"/>
</dbReference>
<keyword evidence="1" id="KW-0677">Repeat</keyword>
<dbReference type="InterPro" id="IPR018333">
    <property type="entry name" value="Squalene_cyclase"/>
</dbReference>
<organism evidence="6 7">
    <name type="scientific">Talaromyces pinophilus</name>
    <name type="common">Penicillium pinophilum</name>
    <dbReference type="NCBI Taxonomy" id="128442"/>
    <lineage>
        <taxon>Eukaryota</taxon>
        <taxon>Fungi</taxon>
        <taxon>Dikarya</taxon>
        <taxon>Ascomycota</taxon>
        <taxon>Pezizomycotina</taxon>
        <taxon>Eurotiomycetes</taxon>
        <taxon>Eurotiomycetidae</taxon>
        <taxon>Eurotiales</taxon>
        <taxon>Trichocomaceae</taxon>
        <taxon>Talaromyces</taxon>
        <taxon>Talaromyces sect. Talaromyces</taxon>
    </lineage>
</organism>
<gene>
    <name evidence="6" type="ORF">TCE0_024f07755</name>
</gene>
<dbReference type="GO" id="GO:0016104">
    <property type="term" value="P:triterpenoid biosynthetic process"/>
    <property type="evidence" value="ECO:0007669"/>
    <property type="project" value="InterPro"/>
</dbReference>
<comment type="similarity">
    <text evidence="3">Belongs to the terpene cyclase/mutase family.</text>
</comment>
<dbReference type="InterPro" id="IPR032696">
    <property type="entry name" value="SQ_cyclase_C"/>
</dbReference>
<dbReference type="Gene3D" id="1.50.10.20">
    <property type="match status" value="2"/>
</dbReference>
<dbReference type="PANTHER" id="PTHR11764">
    <property type="entry name" value="TERPENE CYCLASE/MUTASE FAMILY MEMBER"/>
    <property type="match status" value="1"/>
</dbReference>
<dbReference type="AlphaFoldDB" id="A0A6V8H983"/>
<accession>A0A6V8H983</accession>
<dbReference type="Pfam" id="PF13243">
    <property type="entry name" value="SQHop_cyclase_C"/>
    <property type="match status" value="1"/>
</dbReference>
<evidence type="ECO:0000313" key="7">
    <source>
        <dbReference type="Proteomes" id="UP000053095"/>
    </source>
</evidence>
<evidence type="ECO:0000256" key="1">
    <source>
        <dbReference type="ARBA" id="ARBA00022737"/>
    </source>
</evidence>
<dbReference type="InterPro" id="IPR032697">
    <property type="entry name" value="SQ_cyclase_N"/>
</dbReference>
<dbReference type="Proteomes" id="UP000053095">
    <property type="component" value="Unassembled WGS sequence"/>
</dbReference>
<dbReference type="GO" id="GO:0016866">
    <property type="term" value="F:intramolecular transferase activity"/>
    <property type="evidence" value="ECO:0007669"/>
    <property type="project" value="InterPro"/>
</dbReference>
<feature type="domain" description="Squalene cyclase N-terminal" evidence="5">
    <location>
        <begin position="32"/>
        <end position="324"/>
    </location>
</feature>
<name>A0A6V8H983_TALPI</name>
<dbReference type="NCBIfam" id="TIGR01507">
    <property type="entry name" value="hopene_cyclase"/>
    <property type="match status" value="1"/>
</dbReference>
<evidence type="ECO:0000256" key="2">
    <source>
        <dbReference type="ARBA" id="ARBA00023235"/>
    </source>
</evidence>
<evidence type="ECO:0000259" key="4">
    <source>
        <dbReference type="Pfam" id="PF13243"/>
    </source>
</evidence>
<proteinExistence type="inferred from homology"/>
<comment type="caution">
    <text evidence="6">The sequence shown here is derived from an EMBL/GenBank/DDBJ whole genome shotgun (WGS) entry which is preliminary data.</text>
</comment>
<dbReference type="SFLD" id="SFLDG01016">
    <property type="entry name" value="Prenyltransferase_Like_2"/>
    <property type="match status" value="1"/>
</dbReference>
<dbReference type="GO" id="GO:0005811">
    <property type="term" value="C:lipid droplet"/>
    <property type="evidence" value="ECO:0007669"/>
    <property type="project" value="InterPro"/>
</dbReference>
<dbReference type="InterPro" id="IPR006400">
    <property type="entry name" value="Hopene-cyclase"/>
</dbReference>
<dbReference type="EC" id="5.4.99.-" evidence="3"/>
<evidence type="ECO:0000313" key="6">
    <source>
        <dbReference type="EMBL" id="GAM37657.1"/>
    </source>
</evidence>
<evidence type="ECO:0000256" key="3">
    <source>
        <dbReference type="RuleBase" id="RU362003"/>
    </source>
</evidence>
<reference evidence="7" key="1">
    <citation type="journal article" date="2015" name="Genome Announc.">
        <title>Draft genome sequence of Talaromyces cellulolyticus strain Y-94, a source of lignocellulosic biomass-degrading enzymes.</title>
        <authorList>
            <person name="Fujii T."/>
            <person name="Koike H."/>
            <person name="Sawayama S."/>
            <person name="Yano S."/>
            <person name="Inoue H."/>
        </authorList>
    </citation>
    <scope>NUCLEOTIDE SEQUENCE [LARGE SCALE GENOMIC DNA]</scope>
    <source>
        <strain evidence="7">Y-94</strain>
    </source>
</reference>
<dbReference type="SUPFAM" id="SSF48239">
    <property type="entry name" value="Terpenoid cyclases/Protein prenyltransferases"/>
    <property type="match status" value="2"/>
</dbReference>
<feature type="domain" description="Squalene cyclase C-terminal" evidence="4">
    <location>
        <begin position="333"/>
        <end position="668"/>
    </location>
</feature>
<dbReference type="PANTHER" id="PTHR11764:SF82">
    <property type="entry name" value="TERPENE CYCLASE_MUTASE FAMILY MEMBER"/>
    <property type="match status" value="1"/>
</dbReference>
<protein>
    <recommendedName>
        <fullName evidence="3">Terpene cyclase/mutase family member</fullName>
        <ecNumber evidence="3">5.4.99.-</ecNumber>
    </recommendedName>
</protein>
<dbReference type="NCBIfam" id="TIGR01787">
    <property type="entry name" value="squalene_cyclas"/>
    <property type="match status" value="1"/>
</dbReference>
<keyword evidence="2 3" id="KW-0413">Isomerase</keyword>